<dbReference type="EMBL" id="VIKR01000003">
    <property type="protein sequence ID" value="TQV73663.1"/>
    <property type="molecule type" value="Genomic_DNA"/>
</dbReference>
<feature type="compositionally biased region" description="Polar residues" evidence="1">
    <location>
        <begin position="47"/>
        <end position="60"/>
    </location>
</feature>
<feature type="region of interest" description="Disordered" evidence="1">
    <location>
        <begin position="43"/>
        <end position="91"/>
    </location>
</feature>
<accession>A0A545T8W0</accession>
<protein>
    <submittedName>
        <fullName evidence="2">Uncharacterized protein</fullName>
    </submittedName>
</protein>
<proteinExistence type="predicted"/>
<reference evidence="2 3" key="1">
    <citation type="submission" date="2019-06" db="EMBL/GenBank/DDBJ databases">
        <title>Draft genome of Aliikangiella marina GYP-15.</title>
        <authorList>
            <person name="Wang G."/>
        </authorList>
    </citation>
    <scope>NUCLEOTIDE SEQUENCE [LARGE SCALE GENOMIC DNA]</scope>
    <source>
        <strain evidence="2 3">GYP-15</strain>
    </source>
</reference>
<name>A0A545T8W0_9GAMM</name>
<evidence type="ECO:0000313" key="3">
    <source>
        <dbReference type="Proteomes" id="UP000317839"/>
    </source>
</evidence>
<evidence type="ECO:0000313" key="2">
    <source>
        <dbReference type="EMBL" id="TQV73663.1"/>
    </source>
</evidence>
<sequence length="129" mass="14698">MKNELVSVKQAMRANLSHLDDGGLITEIPHCFEVITVETNEPDYLNLESNSSKPASSTNDDNTDRQPVAEKPDQVPQVENTSPIETKIKDRKLSRDDNQLSFWGLLKAWLLSPWSTSWQNIKEKHNKKP</sequence>
<gene>
    <name evidence="2" type="ORF">FLL45_12380</name>
</gene>
<comment type="caution">
    <text evidence="2">The sequence shown here is derived from an EMBL/GenBank/DDBJ whole genome shotgun (WGS) entry which is preliminary data.</text>
</comment>
<dbReference type="AlphaFoldDB" id="A0A545T8W0"/>
<dbReference type="RefSeq" id="WP_142942371.1">
    <property type="nucleotide sequence ID" value="NZ_VIKR01000003.1"/>
</dbReference>
<feature type="compositionally biased region" description="Basic and acidic residues" evidence="1">
    <location>
        <begin position="62"/>
        <end position="73"/>
    </location>
</feature>
<dbReference type="Proteomes" id="UP000317839">
    <property type="component" value="Unassembled WGS sequence"/>
</dbReference>
<keyword evidence="3" id="KW-1185">Reference proteome</keyword>
<evidence type="ECO:0000256" key="1">
    <source>
        <dbReference type="SAM" id="MobiDB-lite"/>
    </source>
</evidence>
<organism evidence="2 3">
    <name type="scientific">Aliikangiella marina</name>
    <dbReference type="NCBI Taxonomy" id="1712262"/>
    <lineage>
        <taxon>Bacteria</taxon>
        <taxon>Pseudomonadati</taxon>
        <taxon>Pseudomonadota</taxon>
        <taxon>Gammaproteobacteria</taxon>
        <taxon>Oceanospirillales</taxon>
        <taxon>Pleioneaceae</taxon>
        <taxon>Aliikangiella</taxon>
    </lineage>
</organism>